<dbReference type="GO" id="GO:0004827">
    <property type="term" value="F:proline-tRNA ligase activity"/>
    <property type="evidence" value="ECO:0007669"/>
    <property type="project" value="TreeGrafter"/>
</dbReference>
<dbReference type="InterPro" id="IPR045864">
    <property type="entry name" value="aa-tRNA-synth_II/BPL/LPL"/>
</dbReference>
<feature type="domain" description="Anticodon-binding" evidence="1">
    <location>
        <begin position="336"/>
        <end position="425"/>
    </location>
</feature>
<dbReference type="GO" id="GO:0006433">
    <property type="term" value="P:prolyl-tRNA aminoacylation"/>
    <property type="evidence" value="ECO:0007669"/>
    <property type="project" value="TreeGrafter"/>
</dbReference>
<dbReference type="Gene3D" id="3.30.930.10">
    <property type="entry name" value="Bira Bifunctional Protein, Domain 2"/>
    <property type="match status" value="2"/>
</dbReference>
<dbReference type="PANTHER" id="PTHR42753">
    <property type="entry name" value="MITOCHONDRIAL RIBOSOME PROTEIN L39/PROLYL-TRNA LIGASE FAMILY MEMBER"/>
    <property type="match status" value="1"/>
</dbReference>
<dbReference type="Proteomes" id="UP000781932">
    <property type="component" value="Unassembled WGS sequence"/>
</dbReference>
<dbReference type="GO" id="GO:0005739">
    <property type="term" value="C:mitochondrion"/>
    <property type="evidence" value="ECO:0007669"/>
    <property type="project" value="TreeGrafter"/>
</dbReference>
<gene>
    <name evidence="2" type="ORF">CkaCkLH20_13095</name>
</gene>
<name>A0A9P6HSA5_9PEZI</name>
<dbReference type="PANTHER" id="PTHR42753:SF2">
    <property type="entry name" value="PROLINE--TRNA LIGASE"/>
    <property type="match status" value="1"/>
</dbReference>
<reference evidence="2" key="2">
    <citation type="submission" date="2020-11" db="EMBL/GenBank/DDBJ databases">
        <title>Whole genome sequencing of Colletotrichum sp.</title>
        <authorList>
            <person name="Li H."/>
        </authorList>
    </citation>
    <scope>NUCLEOTIDE SEQUENCE</scope>
    <source>
        <strain evidence="2">CkLH20</strain>
    </source>
</reference>
<comment type="caution">
    <text evidence="2">The sequence shown here is derived from an EMBL/GenBank/DDBJ whole genome shotgun (WGS) entry which is preliminary data.</text>
</comment>
<dbReference type="AlphaFoldDB" id="A0A9P6HSA5"/>
<evidence type="ECO:0000313" key="2">
    <source>
        <dbReference type="EMBL" id="KAF9869433.1"/>
    </source>
</evidence>
<dbReference type="EMBL" id="JAATWM020000072">
    <property type="protein sequence ID" value="KAF9869433.1"/>
    <property type="molecule type" value="Genomic_DNA"/>
</dbReference>
<keyword evidence="3" id="KW-1185">Reference proteome</keyword>
<reference evidence="2" key="1">
    <citation type="submission" date="2020-03" db="EMBL/GenBank/DDBJ databases">
        <authorList>
            <person name="He L."/>
        </authorList>
    </citation>
    <scope>NUCLEOTIDE SEQUENCE</scope>
    <source>
        <strain evidence="2">CkLH20</strain>
    </source>
</reference>
<dbReference type="InterPro" id="IPR004154">
    <property type="entry name" value="Anticodon-bd"/>
</dbReference>
<dbReference type="Gene3D" id="3.40.50.800">
    <property type="entry name" value="Anticodon-binding domain"/>
    <property type="match status" value="1"/>
</dbReference>
<accession>A0A9P6HSA5</accession>
<evidence type="ECO:0000313" key="3">
    <source>
        <dbReference type="Proteomes" id="UP000781932"/>
    </source>
</evidence>
<dbReference type="InterPro" id="IPR036621">
    <property type="entry name" value="Anticodon-bd_dom_sf"/>
</dbReference>
<sequence length="431" mass="46419">MKDLYTFDVSPEAALETYNQVQAAYKGVFNALKLPVIVAKASSGDMGGDISHEYHLPTPVGEDTVITCDACDYTANTEIAETRAGTTEHITTANTEVSAAKVWRGISKDHATLVNVWYPGELLGELGVEEMHDVDVSIPAVKAVIPDLDASIDDAMSLWEKAVAPESMSGERMKRRPTLINLVDFRLASKKDELLHQQGRLWPLLQSATVMPEIDIITVAKGSDGQGLNVLAARSGDRCPSCDGGILKTRKALEVGHTFHLGTRYSEPLGATVSIPAGLDSGSDSDVQAVAERASAMQMGCHGIGVSRLIGAVVEHLADEKGLQWPRAIAPYETVIVPATDLAEEAARAYDEITNPADGSVGIDAVLDDRKVSFPWKLKDADLVGYPVVVVLGKVWKQTGNCEIQCRRLGIKETVPLAGLRQRVSQLLEQL</sequence>
<dbReference type="RefSeq" id="XP_038738894.1">
    <property type="nucleotide sequence ID" value="XM_038895806.1"/>
</dbReference>
<dbReference type="GeneID" id="62168880"/>
<protein>
    <submittedName>
        <fullName evidence="2">Prolyl-trna synthetase</fullName>
    </submittedName>
</protein>
<dbReference type="SUPFAM" id="SSF52954">
    <property type="entry name" value="Class II aaRS ABD-related"/>
    <property type="match status" value="1"/>
</dbReference>
<evidence type="ECO:0000259" key="1">
    <source>
        <dbReference type="Pfam" id="PF03129"/>
    </source>
</evidence>
<dbReference type="OrthoDB" id="10267474at2759"/>
<organism evidence="2 3">
    <name type="scientific">Colletotrichum karsti</name>
    <dbReference type="NCBI Taxonomy" id="1095194"/>
    <lineage>
        <taxon>Eukaryota</taxon>
        <taxon>Fungi</taxon>
        <taxon>Dikarya</taxon>
        <taxon>Ascomycota</taxon>
        <taxon>Pezizomycotina</taxon>
        <taxon>Sordariomycetes</taxon>
        <taxon>Hypocreomycetidae</taxon>
        <taxon>Glomerellales</taxon>
        <taxon>Glomerellaceae</taxon>
        <taxon>Colletotrichum</taxon>
        <taxon>Colletotrichum boninense species complex</taxon>
    </lineage>
</organism>
<dbReference type="SUPFAM" id="SSF55681">
    <property type="entry name" value="Class II aaRS and biotin synthetases"/>
    <property type="match status" value="1"/>
</dbReference>
<dbReference type="Pfam" id="PF03129">
    <property type="entry name" value="HGTP_anticodon"/>
    <property type="match status" value="1"/>
</dbReference>
<proteinExistence type="predicted"/>
<dbReference type="InterPro" id="IPR050062">
    <property type="entry name" value="Pro-tRNA_synthetase"/>
</dbReference>